<protein>
    <submittedName>
        <fullName evidence="3">CHAT domain-containing protein</fullName>
    </submittedName>
</protein>
<dbReference type="OrthoDB" id="9991317at2759"/>
<reference evidence="3" key="1">
    <citation type="journal article" date="2021" name="Nat. Commun.">
        <title>Genetic determinants of endophytism in the Arabidopsis root mycobiome.</title>
        <authorList>
            <person name="Mesny F."/>
            <person name="Miyauchi S."/>
            <person name="Thiergart T."/>
            <person name="Pickel B."/>
            <person name="Atanasova L."/>
            <person name="Karlsson M."/>
            <person name="Huettel B."/>
            <person name="Barry K.W."/>
            <person name="Haridas S."/>
            <person name="Chen C."/>
            <person name="Bauer D."/>
            <person name="Andreopoulos W."/>
            <person name="Pangilinan J."/>
            <person name="LaButti K."/>
            <person name="Riley R."/>
            <person name="Lipzen A."/>
            <person name="Clum A."/>
            <person name="Drula E."/>
            <person name="Henrissat B."/>
            <person name="Kohler A."/>
            <person name="Grigoriev I.V."/>
            <person name="Martin F.M."/>
            <person name="Hacquard S."/>
        </authorList>
    </citation>
    <scope>NUCLEOTIDE SEQUENCE</scope>
    <source>
        <strain evidence="3">MPI-CAGE-CH-0235</strain>
    </source>
</reference>
<dbReference type="InterPro" id="IPR024983">
    <property type="entry name" value="CHAT_dom"/>
</dbReference>
<keyword evidence="1" id="KW-0175">Coiled coil</keyword>
<keyword evidence="4" id="KW-1185">Reference proteome</keyword>
<dbReference type="AlphaFoldDB" id="A0A8K0SFN4"/>
<dbReference type="EMBL" id="JAGPNK010000015">
    <property type="protein sequence ID" value="KAH7308575.1"/>
    <property type="molecule type" value="Genomic_DNA"/>
</dbReference>
<evidence type="ECO:0000259" key="2">
    <source>
        <dbReference type="Pfam" id="PF12770"/>
    </source>
</evidence>
<name>A0A8K0SFN4_9HYPO</name>
<feature type="coiled-coil region" evidence="1">
    <location>
        <begin position="227"/>
        <end position="261"/>
    </location>
</feature>
<organism evidence="3 4">
    <name type="scientific">Stachybotrys elegans</name>
    <dbReference type="NCBI Taxonomy" id="80388"/>
    <lineage>
        <taxon>Eukaryota</taxon>
        <taxon>Fungi</taxon>
        <taxon>Dikarya</taxon>
        <taxon>Ascomycota</taxon>
        <taxon>Pezizomycotina</taxon>
        <taxon>Sordariomycetes</taxon>
        <taxon>Hypocreomycetidae</taxon>
        <taxon>Hypocreales</taxon>
        <taxon>Stachybotryaceae</taxon>
        <taxon>Stachybotrys</taxon>
    </lineage>
</organism>
<gene>
    <name evidence="3" type="ORF">B0I35DRAFT_398992</name>
</gene>
<proteinExistence type="predicted"/>
<accession>A0A8K0SFN4</accession>
<feature type="domain" description="CHAT" evidence="2">
    <location>
        <begin position="880"/>
        <end position="1159"/>
    </location>
</feature>
<comment type="caution">
    <text evidence="3">The sequence shown here is derived from an EMBL/GenBank/DDBJ whole genome shotgun (WGS) entry which is preliminary data.</text>
</comment>
<sequence length="1164" mass="129813">MESQAVDALPLGFATPIDEAQHLRDHGRYKEAAELLRCSVGSPTVDAAEIALELGQTLQSQGYWAEALKTWEECLETSSGGHGPNLIHLRVRMNICLLRPMIRENLQGLSESFADARLAHGELKRLSLDDDKFAHGIYFRDTYCKVLLFTSQFHLPQIDHEAFAWVDDMFEACMSKKEYRLALIVARQYIVAASTRFGRHSSGFTLAGWFKMTQQLINAASMPSVFKAAALDLIAEYAEQLDALVQQREVYERDAMQLYDQAGHVNGAANIHIRQLSRKCASGEGNVEEHVGNVAKYLSTFEDQGYIWGLLRGLQALQSSLTDTRYFDFQLSLIQMNNEAVEVSQARLFSLLIQFKSIAAWLAHSGRAARVIEASIPLYEKISKDEAQTLKGLFSHVISQAFFQLGDLDTAMTWTNRSLALLPPQSTDRANATTLELRIILLNASSHGGLDVDKLLERWGGVIEQDTQDGAVEAAIEKLDALIGLLTRAKDTRAVSYLEKVEKLIPLLGTSKMADAKLAAFYQESAASAMSQIVSRHPDTELEESAIALLEKAVPLHMKHGALIEACNSRQMQALAHFSIFRKSRDHVRLDKALELTCIALDCFRVLDVTNMVSLAAYWCGFYTYIAWEYGLATAENLLQQLAVAEKAKNEERVDIVIFGGVDALNRKRQLRGEAKTQEVYDMAQRVCIRRGLTEELWQWTQKSKARSLSDLLGLGVLVPDHLMSDIEQNPASRALFEEEKGLQERISVAESSERIQLRNQLHLLHRRMEDHASLRDLMDLRAGNPVTKQQLDGLVVQAQKEVPQTNVVFVDWVCVDGELFLVSVRNHDQPRVFPCVMTDKQLKSWNEKYIVGEQGSTMGGIYTSELEEDDPEYCLRQLDALIAPIAEFSEECDLLVLCATGLLHSIPLHALWIDNEPLILRNPVVYCASLTSAWQCWRGAFASPSTSPRKKAKTIVAVYNDEADTRFSPVEQARIYASADSLSVQIQAEAMVGENATMANFRESIRQSSLFHFHGHCILNPEDLVKQSMLLADGSLSVLDVFKLQFDTSPHITLIACDSAMQSISPNGDEPLGLVTGLLCAGASSVLGTMWPISSATGRQFSEHFYNELDEALVGEDTPNEANLVDLASALQAAVMEIRGEARTRRPFHWASFVLHGSPFMRL</sequence>
<evidence type="ECO:0000313" key="4">
    <source>
        <dbReference type="Proteomes" id="UP000813444"/>
    </source>
</evidence>
<dbReference type="Proteomes" id="UP000813444">
    <property type="component" value="Unassembled WGS sequence"/>
</dbReference>
<evidence type="ECO:0000256" key="1">
    <source>
        <dbReference type="SAM" id="Coils"/>
    </source>
</evidence>
<evidence type="ECO:0000313" key="3">
    <source>
        <dbReference type="EMBL" id="KAH7308575.1"/>
    </source>
</evidence>
<dbReference type="Pfam" id="PF12770">
    <property type="entry name" value="CHAT"/>
    <property type="match status" value="1"/>
</dbReference>